<protein>
    <submittedName>
        <fullName evidence="1">Uncharacterized protein</fullName>
    </submittedName>
</protein>
<evidence type="ECO:0000313" key="1">
    <source>
        <dbReference type="EMBL" id="GBE95731.1"/>
    </source>
</evidence>
<accession>A0A2H6LR84</accession>
<organism evidence="1 2">
    <name type="scientific">Nostoc cycadae WK-1</name>
    <dbReference type="NCBI Taxonomy" id="1861711"/>
    <lineage>
        <taxon>Bacteria</taxon>
        <taxon>Bacillati</taxon>
        <taxon>Cyanobacteriota</taxon>
        <taxon>Cyanophyceae</taxon>
        <taxon>Nostocales</taxon>
        <taxon>Nostocaceae</taxon>
        <taxon>Nostoc</taxon>
    </lineage>
</organism>
<reference evidence="2" key="1">
    <citation type="journal article" date="2018" name="Genome Announc.">
        <title>Draft Genome Sequence of the Nitrogen-Fixing and Hormogonia-Inducing Cyanobacterium Nostoc cycadae Strain WK-1, Isolated from the Coralloid Roots of Cycas revoluta.</title>
        <authorList>
            <person name="Kanesaki Y."/>
            <person name="Hirose M."/>
            <person name="Hirose Y."/>
            <person name="Fujisawa T."/>
            <person name="Nakamura Y."/>
            <person name="Watanabe S."/>
            <person name="Matsunaga S."/>
            <person name="Uchida H."/>
            <person name="Murakami A."/>
        </authorList>
    </citation>
    <scope>NUCLEOTIDE SEQUENCE [LARGE SCALE GENOMIC DNA]</scope>
    <source>
        <strain evidence="2">WK-1</strain>
    </source>
</reference>
<proteinExistence type="predicted"/>
<dbReference type="AlphaFoldDB" id="A0A2H6LR84"/>
<evidence type="ECO:0000313" key="2">
    <source>
        <dbReference type="Proteomes" id="UP000236527"/>
    </source>
</evidence>
<sequence length="164" mass="19159">MSIDDLPQFEPLPLREPKSEEEEQLFYPEWHCFCCGDSGIVQAHLVRLVMPNYDSDHDKWVACQNWDCTKFSDRWGAVDLSNFDTRFKPDICAKLDKISRQDWRTTISIQVELRKLASSKKMSGAKDRTINDDREVWQRKEEIENLSPQQWAGMRKAYLGGNDG</sequence>
<dbReference type="RefSeq" id="WP_103127043.1">
    <property type="nucleotide sequence ID" value="NZ_DF978466.1"/>
</dbReference>
<name>A0A2H6LR84_9NOSO</name>
<gene>
    <name evidence="1" type="ORF">NCWK1_5519</name>
</gene>
<keyword evidence="2" id="KW-1185">Reference proteome</keyword>
<dbReference type="Proteomes" id="UP000236527">
    <property type="component" value="Unassembled WGS sequence"/>
</dbReference>
<dbReference type="EMBL" id="BDGE01000127">
    <property type="protein sequence ID" value="GBE95731.1"/>
    <property type="molecule type" value="Genomic_DNA"/>
</dbReference>
<comment type="caution">
    <text evidence="1">The sequence shown here is derived from an EMBL/GenBank/DDBJ whole genome shotgun (WGS) entry which is preliminary data.</text>
</comment>